<evidence type="ECO:0000256" key="7">
    <source>
        <dbReference type="ARBA" id="ARBA00023180"/>
    </source>
</evidence>
<keyword evidence="4 12" id="KW-0812">Transmembrane</keyword>
<evidence type="ECO:0000256" key="2">
    <source>
        <dbReference type="ARBA" id="ARBA00006595"/>
    </source>
</evidence>
<dbReference type="RefSeq" id="XP_033716613.1">
    <property type="nucleotide sequence ID" value="XM_033860722.1"/>
</dbReference>
<proteinExistence type="inferred from homology"/>
<feature type="transmembrane region" description="Helical" evidence="12">
    <location>
        <begin position="108"/>
        <end position="126"/>
    </location>
</feature>
<dbReference type="PANTHER" id="PTHR20766:SF0">
    <property type="entry name" value="LARGE NEUTRAL AMINO ACIDS TRANSPORTER SMALL SUBUNIT 3"/>
    <property type="match status" value="1"/>
</dbReference>
<evidence type="ECO:0000256" key="8">
    <source>
        <dbReference type="ARBA" id="ARBA00036466"/>
    </source>
</evidence>
<evidence type="ECO:0000256" key="12">
    <source>
        <dbReference type="SAM" id="Phobius"/>
    </source>
</evidence>
<feature type="transmembrane region" description="Helical" evidence="12">
    <location>
        <begin position="354"/>
        <end position="376"/>
    </location>
</feature>
<protein>
    <submittedName>
        <fullName evidence="14">Large neutral amino acids transporter small subunit 3 isoform X2</fullName>
    </submittedName>
</protein>
<sequence>MAPTLEEAYRRRWWMACTAVLENLFFSAVLLGWSSLLIMLKNEGFYSSMCSAVNTTNTSQEEQHPWLSCNQQEEMLNLGFTIGSFVLSATTLPLGILMDRFGPRPMRLIGSACFAASCTLMALASWDTKVLSPLIFLALSLNGFGGICLTFSSLTLPNMFGNLRSTFMALMIGSYASSAITYPGIKLIYDAGVSFMTIMFTWSSLACLIFLNCAFNWPSEAFPSPEEVNYKEKIKLRGLALDHKVTGDRFYTYVTTVGQRLSQKAPSLEEGADIFISSQDVRDISEKSAEKSVPLRKSLCSPIFLWSLLTMGMTQLRIIFYMAAMNKMLEYIVTGGQEHETDDLKQRVTETVEFYSSVFGAMQLSCLLTCPLIGYIMDWRIKDCVDTPTARDGVATKSVRPRYRKIQKLSNAINAFTLTNLLLVGFGITCLIDSLHLQFLTFVLHTMVRGFYHSACGGLYAAVYPSNHFGTLTGLQSLISAVFALLQQLLFMAMVGPLKGEPFWVNLGLLLFSLLGFLLPCYLFYYRTRLQREYITHWEGPLKVLGSPEVTA</sequence>
<dbReference type="AlphaFoldDB" id="A0A6J3RQL5"/>
<dbReference type="GO" id="GO:0015175">
    <property type="term" value="F:neutral L-amino acid transmembrane transporter activity"/>
    <property type="evidence" value="ECO:0007669"/>
    <property type="project" value="TreeGrafter"/>
</dbReference>
<dbReference type="GO" id="GO:0005886">
    <property type="term" value="C:plasma membrane"/>
    <property type="evidence" value="ECO:0007669"/>
    <property type="project" value="UniProtKB-SubCell"/>
</dbReference>
<keyword evidence="6 12" id="KW-0472">Membrane</keyword>
<evidence type="ECO:0000313" key="13">
    <source>
        <dbReference type="Proteomes" id="UP000245320"/>
    </source>
</evidence>
<feature type="transmembrane region" description="Helical" evidence="12">
    <location>
        <begin position="191"/>
        <end position="215"/>
    </location>
</feature>
<dbReference type="GeneID" id="101317755"/>
<feature type="transmembrane region" description="Helical" evidence="12">
    <location>
        <begin position="75"/>
        <end position="96"/>
    </location>
</feature>
<dbReference type="Proteomes" id="UP000245320">
    <property type="component" value="Chromosome 8"/>
</dbReference>
<evidence type="ECO:0000256" key="4">
    <source>
        <dbReference type="ARBA" id="ARBA00022692"/>
    </source>
</evidence>
<feature type="transmembrane region" description="Helical" evidence="12">
    <location>
        <begin position="503"/>
        <end position="525"/>
    </location>
</feature>
<dbReference type="InterPro" id="IPR036259">
    <property type="entry name" value="MFS_trans_sf"/>
</dbReference>
<reference evidence="14" key="1">
    <citation type="submission" date="2025-08" db="UniProtKB">
        <authorList>
            <consortium name="RefSeq"/>
        </authorList>
    </citation>
    <scope>IDENTIFICATION</scope>
    <source>
        <tissue evidence="14">Spleen</tissue>
    </source>
</reference>
<dbReference type="InterPro" id="IPR011701">
    <property type="entry name" value="MFS"/>
</dbReference>
<feature type="transmembrane region" description="Helical" evidence="12">
    <location>
        <begin position="442"/>
        <end position="463"/>
    </location>
</feature>
<keyword evidence="3" id="KW-1003">Cell membrane</keyword>
<evidence type="ECO:0000313" key="14">
    <source>
        <dbReference type="RefSeq" id="XP_033716613.1"/>
    </source>
</evidence>
<evidence type="ECO:0000256" key="11">
    <source>
        <dbReference type="ARBA" id="ARBA00036887"/>
    </source>
</evidence>
<comment type="catalytic activity">
    <reaction evidence="11">
        <text>L-leucine(in) = L-leucine(out)</text>
        <dbReference type="Rhea" id="RHEA:73011"/>
        <dbReference type="ChEBI" id="CHEBI:57427"/>
    </reaction>
</comment>
<feature type="transmembrane region" description="Helical" evidence="12">
    <location>
        <begin position="132"/>
        <end position="154"/>
    </location>
</feature>
<evidence type="ECO:0000256" key="3">
    <source>
        <dbReference type="ARBA" id="ARBA00022475"/>
    </source>
</evidence>
<evidence type="ECO:0000256" key="1">
    <source>
        <dbReference type="ARBA" id="ARBA00004651"/>
    </source>
</evidence>
<feature type="transmembrane region" description="Helical" evidence="12">
    <location>
        <begin position="475"/>
        <end position="497"/>
    </location>
</feature>
<gene>
    <name evidence="14" type="primary">SLC43A1</name>
</gene>
<keyword evidence="13" id="KW-1185">Reference proteome</keyword>
<dbReference type="SUPFAM" id="SSF103473">
    <property type="entry name" value="MFS general substrate transporter"/>
    <property type="match status" value="1"/>
</dbReference>
<dbReference type="CDD" id="cd06174">
    <property type="entry name" value="MFS"/>
    <property type="match status" value="1"/>
</dbReference>
<evidence type="ECO:0000256" key="5">
    <source>
        <dbReference type="ARBA" id="ARBA00022989"/>
    </source>
</evidence>
<comment type="catalytic activity">
    <reaction evidence="10">
        <text>L-isoleucine(in) = L-isoleucine(out)</text>
        <dbReference type="Rhea" id="RHEA:70943"/>
        <dbReference type="ChEBI" id="CHEBI:58045"/>
    </reaction>
</comment>
<dbReference type="PANTHER" id="PTHR20766">
    <property type="entry name" value="LARGE NEUTRAL AMINO ACIDS TRANSPORTER SMALL SUBUNIT 4-LIKE ISOFORM X1"/>
    <property type="match status" value="1"/>
</dbReference>
<feature type="transmembrane region" description="Helical" evidence="12">
    <location>
        <begin position="12"/>
        <end position="39"/>
    </location>
</feature>
<accession>A0A6J3RQL5</accession>
<comment type="catalytic activity">
    <reaction evidence="8">
        <text>L-phenylalanine(in) = L-phenylalanine(out)</text>
        <dbReference type="Rhea" id="RHEA:27950"/>
        <dbReference type="ChEBI" id="CHEBI:58095"/>
    </reaction>
</comment>
<evidence type="ECO:0000256" key="6">
    <source>
        <dbReference type="ARBA" id="ARBA00023136"/>
    </source>
</evidence>
<dbReference type="Pfam" id="PF07690">
    <property type="entry name" value="MFS_1"/>
    <property type="match status" value="1"/>
</dbReference>
<feature type="transmembrane region" description="Helical" evidence="12">
    <location>
        <begin position="412"/>
        <end position="436"/>
    </location>
</feature>
<comment type="similarity">
    <text evidence="2">Belongs to the SLC43A transporter (TC 2.A.1.44) family.</text>
</comment>
<keyword evidence="7" id="KW-0325">Glycoprotein</keyword>
<name>A0A6J3RQL5_TURTR</name>
<dbReference type="GO" id="GO:0015179">
    <property type="term" value="F:L-amino acid transmembrane transporter activity"/>
    <property type="evidence" value="ECO:0007669"/>
    <property type="project" value="TreeGrafter"/>
</dbReference>
<dbReference type="CTD" id="8501"/>
<evidence type="ECO:0000256" key="9">
    <source>
        <dbReference type="ARBA" id="ARBA00036530"/>
    </source>
</evidence>
<organism evidence="13 14">
    <name type="scientific">Tursiops truncatus</name>
    <name type="common">Atlantic bottle-nosed dolphin</name>
    <name type="synonym">Delphinus truncatus</name>
    <dbReference type="NCBI Taxonomy" id="9739"/>
    <lineage>
        <taxon>Eukaryota</taxon>
        <taxon>Metazoa</taxon>
        <taxon>Chordata</taxon>
        <taxon>Craniata</taxon>
        <taxon>Vertebrata</taxon>
        <taxon>Euteleostomi</taxon>
        <taxon>Mammalia</taxon>
        <taxon>Eutheria</taxon>
        <taxon>Laurasiatheria</taxon>
        <taxon>Artiodactyla</taxon>
        <taxon>Whippomorpha</taxon>
        <taxon>Cetacea</taxon>
        <taxon>Odontoceti</taxon>
        <taxon>Delphinidae</taxon>
        <taxon>Tursiops</taxon>
    </lineage>
</organism>
<keyword evidence="5 12" id="KW-1133">Transmembrane helix</keyword>
<comment type="catalytic activity">
    <reaction evidence="9">
        <text>L-methionine(in) = L-methionine(out)</text>
        <dbReference type="Rhea" id="RHEA:70939"/>
        <dbReference type="ChEBI" id="CHEBI:57844"/>
    </reaction>
</comment>
<feature type="transmembrane region" description="Helical" evidence="12">
    <location>
        <begin position="303"/>
        <end position="324"/>
    </location>
</feature>
<evidence type="ECO:0000256" key="10">
    <source>
        <dbReference type="ARBA" id="ARBA00036777"/>
    </source>
</evidence>
<comment type="subcellular location">
    <subcellularLocation>
        <location evidence="1">Cell membrane</location>
        <topology evidence="1">Multi-pass membrane protein</topology>
    </subcellularLocation>
</comment>
<feature type="transmembrane region" description="Helical" evidence="12">
    <location>
        <begin position="166"/>
        <end position="185"/>
    </location>
</feature>
<dbReference type="Gene3D" id="1.20.1250.20">
    <property type="entry name" value="MFS general substrate transporter like domains"/>
    <property type="match status" value="1"/>
</dbReference>